<dbReference type="Proteomes" id="UP000266721">
    <property type="component" value="Unassembled WGS sequence"/>
</dbReference>
<gene>
    <name evidence="2" type="ORF">AM593_09327</name>
</gene>
<sequence length="280" mass="31487">MLHFNINLFCRPDREGKSKYSMSNFQGNIFEKKWQAKISEWQDKKEKLREEGKPIFEKPTEAQPKLSKGSVRWSTVEIPPEKAFPRSSQIIRKHHSAPNQPLTNESHPNISSGATRAKSLPHQSYRSRTSQQQPKPSNASFGPSNSHMARKQSPKMVSSDPLYATISQEMLDSAAQLYRKQLEGDQHASRAAKISPEGPSDLKSSSSSQQSVRNLYATVTRQSGERLQHQPPQAPPQPPTPPLPPKSWDMLAAHPSIYQSMKDHYARLQMEAIASAEQLG</sequence>
<reference evidence="2 3" key="1">
    <citation type="journal article" date="2016" name="PLoS ONE">
        <title>A First Insight into the Genome of the Filter-Feeder Mussel Mytilus galloprovincialis.</title>
        <authorList>
            <person name="Murgarella M."/>
            <person name="Puiu D."/>
            <person name="Novoa B."/>
            <person name="Figueras A."/>
            <person name="Posada D."/>
            <person name="Canchaya C."/>
        </authorList>
    </citation>
    <scope>NUCLEOTIDE SEQUENCE [LARGE SCALE GENOMIC DNA]</scope>
    <source>
        <tissue evidence="2">Muscle</tissue>
    </source>
</reference>
<accession>A0A3R5TL81</accession>
<feature type="non-terminal residue" evidence="2">
    <location>
        <position position="280"/>
    </location>
</feature>
<evidence type="ECO:0000313" key="2">
    <source>
        <dbReference type="EMBL" id="OPL20411.1"/>
    </source>
</evidence>
<proteinExistence type="predicted"/>
<organism evidence="2 3">
    <name type="scientific">Mytilus galloprovincialis</name>
    <name type="common">Mediterranean mussel</name>
    <dbReference type="NCBI Taxonomy" id="29158"/>
    <lineage>
        <taxon>Eukaryota</taxon>
        <taxon>Metazoa</taxon>
        <taxon>Spiralia</taxon>
        <taxon>Lophotrochozoa</taxon>
        <taxon>Mollusca</taxon>
        <taxon>Bivalvia</taxon>
        <taxon>Autobranchia</taxon>
        <taxon>Pteriomorphia</taxon>
        <taxon>Mytilida</taxon>
        <taxon>Mytiloidea</taxon>
        <taxon>Mytilidae</taxon>
        <taxon>Mytilinae</taxon>
        <taxon>Mytilus</taxon>
    </lineage>
</organism>
<evidence type="ECO:0000313" key="3">
    <source>
        <dbReference type="Proteomes" id="UP000266721"/>
    </source>
</evidence>
<feature type="compositionally biased region" description="Polar residues" evidence="1">
    <location>
        <begin position="121"/>
        <end position="147"/>
    </location>
</feature>
<dbReference type="EMBL" id="KV609230">
    <property type="protein sequence ID" value="OPL20411.1"/>
    <property type="molecule type" value="Genomic_DNA"/>
</dbReference>
<protein>
    <submittedName>
        <fullName evidence="2">Uncharacterized protein</fullName>
    </submittedName>
</protein>
<keyword evidence="3" id="KW-1185">Reference proteome</keyword>
<feature type="non-terminal residue" evidence="2">
    <location>
        <position position="1"/>
    </location>
</feature>
<feature type="region of interest" description="Disordered" evidence="1">
    <location>
        <begin position="45"/>
        <end position="158"/>
    </location>
</feature>
<name>A0A3R5TL81_MYTGA</name>
<feature type="compositionally biased region" description="Basic and acidic residues" evidence="1">
    <location>
        <begin position="45"/>
        <end position="60"/>
    </location>
</feature>
<evidence type="ECO:0000256" key="1">
    <source>
        <dbReference type="SAM" id="MobiDB-lite"/>
    </source>
</evidence>
<feature type="region of interest" description="Disordered" evidence="1">
    <location>
        <begin position="182"/>
        <end position="249"/>
    </location>
</feature>
<feature type="compositionally biased region" description="Polar residues" evidence="1">
    <location>
        <begin position="97"/>
        <end position="114"/>
    </location>
</feature>
<dbReference type="AlphaFoldDB" id="A0A3R5TL81"/>
<feature type="compositionally biased region" description="Pro residues" evidence="1">
    <location>
        <begin position="232"/>
        <end position="245"/>
    </location>
</feature>